<evidence type="ECO:0000313" key="2">
    <source>
        <dbReference type="EMBL" id="ORX64980.1"/>
    </source>
</evidence>
<evidence type="ECO:0000256" key="1">
    <source>
        <dbReference type="SAM" id="SignalP"/>
    </source>
</evidence>
<feature type="chain" id="PRO_5012463270" description="Zincin" evidence="1">
    <location>
        <begin position="28"/>
        <end position="584"/>
    </location>
</feature>
<keyword evidence="3" id="KW-1185">Reference proteome</keyword>
<protein>
    <recommendedName>
        <fullName evidence="4">Zincin</fullName>
    </recommendedName>
</protein>
<dbReference type="EMBL" id="MCFG01000486">
    <property type="protein sequence ID" value="ORX64980.1"/>
    <property type="molecule type" value="Genomic_DNA"/>
</dbReference>
<dbReference type="OrthoDB" id="73465at2759"/>
<reference evidence="2 3" key="2">
    <citation type="submission" date="2016-08" db="EMBL/GenBank/DDBJ databases">
        <title>Pervasive Adenine N6-methylation of Active Genes in Fungi.</title>
        <authorList>
            <consortium name="DOE Joint Genome Institute"/>
            <person name="Mondo S.J."/>
            <person name="Dannebaum R.O."/>
            <person name="Kuo R.C."/>
            <person name="Labutti K."/>
            <person name="Haridas S."/>
            <person name="Kuo A."/>
            <person name="Salamov A."/>
            <person name="Ahrendt S.R."/>
            <person name="Lipzen A."/>
            <person name="Sullivan W."/>
            <person name="Andreopoulos W.B."/>
            <person name="Clum A."/>
            <person name="Lindquist E."/>
            <person name="Daum C."/>
            <person name="Ramamoorthy G.K."/>
            <person name="Gryganskyi A."/>
            <person name="Culley D."/>
            <person name="Magnuson J.K."/>
            <person name="James T.Y."/>
            <person name="O'Malley M.A."/>
            <person name="Stajich J.E."/>
            <person name="Spatafora J.W."/>
            <person name="Visel A."/>
            <person name="Grigoriev I.V."/>
        </authorList>
    </citation>
    <scope>NUCLEOTIDE SEQUENCE [LARGE SCALE GENOMIC DNA]</scope>
    <source>
        <strain evidence="2 3">S4</strain>
    </source>
</reference>
<reference evidence="2 3" key="1">
    <citation type="submission" date="2016-08" db="EMBL/GenBank/DDBJ databases">
        <title>A Parts List for Fungal Cellulosomes Revealed by Comparative Genomics.</title>
        <authorList>
            <consortium name="DOE Joint Genome Institute"/>
            <person name="Haitjema C.H."/>
            <person name="Gilmore S.P."/>
            <person name="Henske J.K."/>
            <person name="Solomon K.V."/>
            <person name="De Groot R."/>
            <person name="Kuo A."/>
            <person name="Mondo S.J."/>
            <person name="Salamov A.A."/>
            <person name="Labutti K."/>
            <person name="Zhao Z."/>
            <person name="Chiniquy J."/>
            <person name="Barry K."/>
            <person name="Brewer H.M."/>
            <person name="Purvine S.O."/>
            <person name="Wright A.T."/>
            <person name="Boxma B."/>
            <person name="Van Alen T."/>
            <person name="Hackstein J.H."/>
            <person name="Baker S.E."/>
            <person name="Grigoriev I.V."/>
            <person name="O'Malley M.A."/>
        </authorList>
    </citation>
    <scope>NUCLEOTIDE SEQUENCE [LARGE SCALE GENOMIC DNA]</scope>
    <source>
        <strain evidence="2 3">S4</strain>
    </source>
</reference>
<name>A0A1Y1VUL3_9FUNG</name>
<dbReference type="Proteomes" id="UP000193944">
    <property type="component" value="Unassembled WGS sequence"/>
</dbReference>
<sequence length="584" mass="67570">MKIITRNINILFIIFIFLSININLSNAQNEIKDNEIENDDNLNTNPDVEDNIDNTLKDNVKDNVKDNEIEITDNKIDNDVNEDKNGNLDSNKDKVINFDDNVNLNKTEITKSVNDTEINVYESDIFQDEEKKEKKKSNKEIIEKLEIPDQLEQWSSVETDNFNVYIYCINEDSKCKIYKKQLKKVLKTIENIFEFKEVINISLFLMRLNVLCEGSCLGIVIPPNFVYLKEDKSDIVYSYPQALAKQLKIKENEGGSFSPLVDFTVVLNIDLEKEDIETMGEFSIAREILHGMGIVNTGDLVNSNKYQLFSEDFYAPQRAIEFTFIEEDVNGVYVKFNKFYPLSIFERYIVTQDNPNNYIFDSLTEMYTTNYPTQEYNFMNATAEDEKVALTNAYQTFLNSEYYLKAREIASIYTKKGSVGFKANDGTIIPLQTFDGEYYKSLSINHIDIPKINTEIYYDYDPFDKNEIKNYLNEDFIMNYTYMFMYDVDTIASIVASKNKHGIIGPGVINILKTIGWTEKGEKSLPKEYIMVDVDINNDNYMDLFFRSSSQHDYYGFSSSSNKNMCDPKAYVISLLTIGILTAL</sequence>
<evidence type="ECO:0008006" key="4">
    <source>
        <dbReference type="Google" id="ProtNLM"/>
    </source>
</evidence>
<evidence type="ECO:0000313" key="3">
    <source>
        <dbReference type="Proteomes" id="UP000193944"/>
    </source>
</evidence>
<organism evidence="2 3">
    <name type="scientific">Anaeromyces robustus</name>
    <dbReference type="NCBI Taxonomy" id="1754192"/>
    <lineage>
        <taxon>Eukaryota</taxon>
        <taxon>Fungi</taxon>
        <taxon>Fungi incertae sedis</taxon>
        <taxon>Chytridiomycota</taxon>
        <taxon>Chytridiomycota incertae sedis</taxon>
        <taxon>Neocallimastigomycetes</taxon>
        <taxon>Neocallimastigales</taxon>
        <taxon>Neocallimastigaceae</taxon>
        <taxon>Anaeromyces</taxon>
    </lineage>
</organism>
<gene>
    <name evidence="2" type="ORF">BCR32DRAFT_272881</name>
</gene>
<accession>A0A1Y1VUL3</accession>
<feature type="signal peptide" evidence="1">
    <location>
        <begin position="1"/>
        <end position="27"/>
    </location>
</feature>
<dbReference type="AlphaFoldDB" id="A0A1Y1VUL3"/>
<comment type="caution">
    <text evidence="2">The sequence shown here is derived from an EMBL/GenBank/DDBJ whole genome shotgun (WGS) entry which is preliminary data.</text>
</comment>
<proteinExistence type="predicted"/>
<keyword evidence="1" id="KW-0732">Signal</keyword>